<keyword evidence="2" id="KW-1185">Reference proteome</keyword>
<dbReference type="AlphaFoldDB" id="A0A397W020"/>
<evidence type="ECO:0008006" key="3">
    <source>
        <dbReference type="Google" id="ProtNLM"/>
    </source>
</evidence>
<protein>
    <recommendedName>
        <fullName evidence="3">Retrotransposon gag domain-containing protein</fullName>
    </recommendedName>
</protein>
<sequence length="355" mass="40362">MDPQCIEDDNCSEHEVDLLREIANAFRNATIGVAAAAHPTSRETNLVRVDPFHGTKDENPFEWVEIFKCAVNANNWSPDRKIQIASEYLCGIAATWYDGIKKFLLHWNDDLEPDIRLFPILLHISPPPNAVINGRIVCLKELLNEICLLNQGQNQTQPQNPNSSIRNQTNEPTVQVLPQACNVNLCDLDNTGYYPERENALVTLMAWYQPYSTQRPRRNIKKSESKAEEKLRSNSSEVDPVIPLCRSTVALSEPMPQFSPSIEKAFYSQIKPYIEDIETNIAQLTLNAAMSLMLKKMMNKLALKIDELSTTIVVIEELAESKGTFNEFKYDDKALEEAKGFYTEEISDDDLFYNP</sequence>
<accession>A0A397W020</accession>
<organism evidence="1 2">
    <name type="scientific">Gigaspora rosea</name>
    <dbReference type="NCBI Taxonomy" id="44941"/>
    <lineage>
        <taxon>Eukaryota</taxon>
        <taxon>Fungi</taxon>
        <taxon>Fungi incertae sedis</taxon>
        <taxon>Mucoromycota</taxon>
        <taxon>Glomeromycotina</taxon>
        <taxon>Glomeromycetes</taxon>
        <taxon>Diversisporales</taxon>
        <taxon>Gigasporaceae</taxon>
        <taxon>Gigaspora</taxon>
    </lineage>
</organism>
<comment type="caution">
    <text evidence="1">The sequence shown here is derived from an EMBL/GenBank/DDBJ whole genome shotgun (WGS) entry which is preliminary data.</text>
</comment>
<dbReference type="Proteomes" id="UP000266673">
    <property type="component" value="Unassembled WGS sequence"/>
</dbReference>
<reference evidence="1 2" key="1">
    <citation type="submission" date="2018-06" db="EMBL/GenBank/DDBJ databases">
        <title>Comparative genomics reveals the genomic features of Rhizophagus irregularis, R. cerebriforme, R. diaphanum and Gigaspora rosea, and their symbiotic lifestyle signature.</title>
        <authorList>
            <person name="Morin E."/>
            <person name="San Clemente H."/>
            <person name="Chen E.C.H."/>
            <person name="De La Providencia I."/>
            <person name="Hainaut M."/>
            <person name="Kuo A."/>
            <person name="Kohler A."/>
            <person name="Murat C."/>
            <person name="Tang N."/>
            <person name="Roy S."/>
            <person name="Loubradou J."/>
            <person name="Henrissat B."/>
            <person name="Grigoriev I.V."/>
            <person name="Corradi N."/>
            <person name="Roux C."/>
            <person name="Martin F.M."/>
        </authorList>
    </citation>
    <scope>NUCLEOTIDE SEQUENCE [LARGE SCALE GENOMIC DNA]</scope>
    <source>
        <strain evidence="1 2">DAOM 194757</strain>
    </source>
</reference>
<name>A0A397W020_9GLOM</name>
<evidence type="ECO:0000313" key="2">
    <source>
        <dbReference type="Proteomes" id="UP000266673"/>
    </source>
</evidence>
<dbReference type="STRING" id="44941.A0A397W020"/>
<dbReference type="OrthoDB" id="10550310at2759"/>
<gene>
    <name evidence="1" type="ORF">C2G38_2160273</name>
</gene>
<evidence type="ECO:0000313" key="1">
    <source>
        <dbReference type="EMBL" id="RIB27548.1"/>
    </source>
</evidence>
<proteinExistence type="predicted"/>
<dbReference type="EMBL" id="QKWP01000095">
    <property type="protein sequence ID" value="RIB27548.1"/>
    <property type="molecule type" value="Genomic_DNA"/>
</dbReference>